<dbReference type="InterPro" id="IPR009922">
    <property type="entry name" value="DUF1457"/>
</dbReference>
<name>A0A4R6WFA1_9PROT</name>
<dbReference type="EMBL" id="SNYW01000013">
    <property type="protein sequence ID" value="TDQ78516.1"/>
    <property type="molecule type" value="Genomic_DNA"/>
</dbReference>
<protein>
    <submittedName>
        <fullName evidence="1">PAS domain-containing protein</fullName>
    </submittedName>
</protein>
<dbReference type="Proteomes" id="UP000295783">
    <property type="component" value="Unassembled WGS sequence"/>
</dbReference>
<organism evidence="1 2">
    <name type="scientific">Dongia mobilis</name>
    <dbReference type="NCBI Taxonomy" id="578943"/>
    <lineage>
        <taxon>Bacteria</taxon>
        <taxon>Pseudomonadati</taxon>
        <taxon>Pseudomonadota</taxon>
        <taxon>Alphaproteobacteria</taxon>
        <taxon>Rhodospirillales</taxon>
        <taxon>Dongiaceae</taxon>
        <taxon>Dongia</taxon>
    </lineage>
</organism>
<dbReference type="RefSeq" id="WP_133615007.1">
    <property type="nucleotide sequence ID" value="NZ_SNYW01000013.1"/>
</dbReference>
<comment type="caution">
    <text evidence="1">The sequence shown here is derived from an EMBL/GenBank/DDBJ whole genome shotgun (WGS) entry which is preliminary data.</text>
</comment>
<sequence length="179" mass="20932">MHQILSFDADDPDALARSMAALDMHSPLIIAGFRYWDSCRRGRQMPARGDIDPLIDVPRLVPNMMLFDVRRENLDFRWRLVGSRVRQYLRRDYTGEWFSQDPLYNDPESAVWRAMTLSDREQKPVLLRPKYVGPHKDFIHVENVLLPLHVDREGWGMEMIFMDFIRRPTAGGLHGARPG</sequence>
<evidence type="ECO:0000313" key="1">
    <source>
        <dbReference type="EMBL" id="TDQ78516.1"/>
    </source>
</evidence>
<accession>A0A4R6WFA1</accession>
<gene>
    <name evidence="1" type="ORF">A8950_3572</name>
</gene>
<dbReference type="OrthoDB" id="8478534at2"/>
<evidence type="ECO:0000313" key="2">
    <source>
        <dbReference type="Proteomes" id="UP000295783"/>
    </source>
</evidence>
<dbReference type="AlphaFoldDB" id="A0A4R6WFA1"/>
<keyword evidence="2" id="KW-1185">Reference proteome</keyword>
<reference evidence="1 2" key="1">
    <citation type="submission" date="2019-03" db="EMBL/GenBank/DDBJ databases">
        <title>Genomic Encyclopedia of Type Strains, Phase III (KMG-III): the genomes of soil and plant-associated and newly described type strains.</title>
        <authorList>
            <person name="Whitman W."/>
        </authorList>
    </citation>
    <scope>NUCLEOTIDE SEQUENCE [LARGE SCALE GENOMIC DNA]</scope>
    <source>
        <strain evidence="1 2">CGMCC 1.7660</strain>
    </source>
</reference>
<proteinExistence type="predicted"/>
<dbReference type="Pfam" id="PF07310">
    <property type="entry name" value="PAS_5"/>
    <property type="match status" value="1"/>
</dbReference>